<gene>
    <name evidence="1" type="ORF">PYK22_01336</name>
</gene>
<reference evidence="1 2" key="2">
    <citation type="submission" date="2015-01" db="EMBL/GenBank/DDBJ databases">
        <title>Complete genome sequence of Pyrinomonas methylaliphatogenes type strain K22T.</title>
        <authorList>
            <person name="Lee K.C.Y."/>
            <person name="Power J.F."/>
            <person name="Dunfield P.F."/>
            <person name="Morgan X.C."/>
            <person name="Huttenhower C."/>
            <person name="Stott M.B."/>
        </authorList>
    </citation>
    <scope>NUCLEOTIDE SEQUENCE [LARGE SCALE GENOMIC DNA]</scope>
    <source>
        <strain evidence="1 2">K22</strain>
    </source>
</reference>
<dbReference type="RefSeq" id="WP_041975324.1">
    <property type="nucleotide sequence ID" value="NZ_CBXV010000004.1"/>
</dbReference>
<evidence type="ECO:0000313" key="2">
    <source>
        <dbReference type="Proteomes" id="UP000031518"/>
    </source>
</evidence>
<dbReference type="Proteomes" id="UP000031518">
    <property type="component" value="Unassembled WGS sequence"/>
</dbReference>
<sequence>MNGETKRPPQKWRKPVLFVAALLIAFLLGFVPTWFSAHQRAQELNAAQTSLRVRQMQCELASAAIDARRGEYEQARLAASSFFTAARDEMDRQQGSAFSSKQQDALRSLLAQRDELITLLARSDPASADRLSDLYVSFRDIIGSQPPR</sequence>
<dbReference type="EMBL" id="CBXV010000004">
    <property type="protein sequence ID" value="CDM65338.1"/>
    <property type="molecule type" value="Genomic_DNA"/>
</dbReference>
<protein>
    <submittedName>
        <fullName evidence="1">Uncharacterized protein</fullName>
    </submittedName>
</protein>
<name>A0A0B6WVM4_9BACT</name>
<keyword evidence="2" id="KW-1185">Reference proteome</keyword>
<dbReference type="AlphaFoldDB" id="A0A0B6WVM4"/>
<proteinExistence type="predicted"/>
<evidence type="ECO:0000313" key="1">
    <source>
        <dbReference type="EMBL" id="CDM65338.1"/>
    </source>
</evidence>
<accession>A0A0B6WVM4</accession>
<reference evidence="1 2" key="1">
    <citation type="submission" date="2013-12" db="EMBL/GenBank/DDBJ databases">
        <authorList>
            <person name="Stott M."/>
        </authorList>
    </citation>
    <scope>NUCLEOTIDE SEQUENCE [LARGE SCALE GENOMIC DNA]</scope>
    <source>
        <strain evidence="1 2">K22</strain>
    </source>
</reference>
<organism evidence="1 2">
    <name type="scientific">Pyrinomonas methylaliphatogenes</name>
    <dbReference type="NCBI Taxonomy" id="454194"/>
    <lineage>
        <taxon>Bacteria</taxon>
        <taxon>Pseudomonadati</taxon>
        <taxon>Acidobacteriota</taxon>
        <taxon>Blastocatellia</taxon>
        <taxon>Blastocatellales</taxon>
        <taxon>Pyrinomonadaceae</taxon>
        <taxon>Pyrinomonas</taxon>
    </lineage>
</organism>